<sequence length="103" mass="11728">MLLLGVIFTFVLSTSELDIHRNKGHFHHGHPKPEQLPSFLRNLSTEAQSEFFEIVRDRKTPRREIKARVEKWAEEQGVVVSRAAGLVTFLPQSTGATFITEIT</sequence>
<name>A0A016U2G3_9BILA</name>
<evidence type="ECO:0000313" key="2">
    <source>
        <dbReference type="Proteomes" id="UP000024635"/>
    </source>
</evidence>
<comment type="caution">
    <text evidence="1">The sequence shown here is derived from an EMBL/GenBank/DDBJ whole genome shotgun (WGS) entry which is preliminary data.</text>
</comment>
<dbReference type="EMBL" id="JARK01001398">
    <property type="protein sequence ID" value="EYC09027.1"/>
    <property type="molecule type" value="Genomic_DNA"/>
</dbReference>
<keyword evidence="2" id="KW-1185">Reference proteome</keyword>
<evidence type="ECO:0000313" key="1">
    <source>
        <dbReference type="EMBL" id="EYC09027.1"/>
    </source>
</evidence>
<proteinExistence type="predicted"/>
<dbReference type="OrthoDB" id="5871261at2759"/>
<protein>
    <recommendedName>
        <fullName evidence="3">SXP/RAL-2 family protein Ani s 5-like cation-binding domain-containing protein</fullName>
    </recommendedName>
</protein>
<dbReference type="AlphaFoldDB" id="A0A016U2G3"/>
<dbReference type="Proteomes" id="UP000024635">
    <property type="component" value="Unassembled WGS sequence"/>
</dbReference>
<gene>
    <name evidence="1" type="primary">Acey_s0062.g3310</name>
    <name evidence="1" type="ORF">Y032_0062g3310</name>
</gene>
<organism evidence="1 2">
    <name type="scientific">Ancylostoma ceylanicum</name>
    <dbReference type="NCBI Taxonomy" id="53326"/>
    <lineage>
        <taxon>Eukaryota</taxon>
        <taxon>Metazoa</taxon>
        <taxon>Ecdysozoa</taxon>
        <taxon>Nematoda</taxon>
        <taxon>Chromadorea</taxon>
        <taxon>Rhabditida</taxon>
        <taxon>Rhabditina</taxon>
        <taxon>Rhabditomorpha</taxon>
        <taxon>Strongyloidea</taxon>
        <taxon>Ancylostomatidae</taxon>
        <taxon>Ancylostomatinae</taxon>
        <taxon>Ancylostoma</taxon>
    </lineage>
</organism>
<evidence type="ECO:0008006" key="3">
    <source>
        <dbReference type="Google" id="ProtNLM"/>
    </source>
</evidence>
<accession>A0A016U2G3</accession>
<reference evidence="2" key="1">
    <citation type="journal article" date="2015" name="Nat. Genet.">
        <title>The genome and transcriptome of the zoonotic hookworm Ancylostoma ceylanicum identify infection-specific gene families.</title>
        <authorList>
            <person name="Schwarz E.M."/>
            <person name="Hu Y."/>
            <person name="Antoshechkin I."/>
            <person name="Miller M.M."/>
            <person name="Sternberg P.W."/>
            <person name="Aroian R.V."/>
        </authorList>
    </citation>
    <scope>NUCLEOTIDE SEQUENCE</scope>
    <source>
        <strain evidence="2">HY135</strain>
    </source>
</reference>